<reference evidence="4" key="1">
    <citation type="submission" date="2021-01" db="EMBL/GenBank/DDBJ databases">
        <title>Whole genome shotgun sequence of Actinoplanes cyaneus NBRC 14990.</title>
        <authorList>
            <person name="Komaki H."/>
            <person name="Tamura T."/>
        </authorList>
    </citation>
    <scope>NUCLEOTIDE SEQUENCE</scope>
    <source>
        <strain evidence="4">NBRC 14990</strain>
    </source>
</reference>
<keyword evidence="2" id="KW-0804">Transcription</keyword>
<dbReference type="AlphaFoldDB" id="A0A919IQT8"/>
<evidence type="ECO:0000256" key="1">
    <source>
        <dbReference type="ARBA" id="ARBA00023015"/>
    </source>
</evidence>
<protein>
    <submittedName>
        <fullName evidence="4">Transcriptional regulator</fullName>
    </submittedName>
</protein>
<dbReference type="InterPro" id="IPR036388">
    <property type="entry name" value="WH-like_DNA-bd_sf"/>
</dbReference>
<proteinExistence type="predicted"/>
<feature type="domain" description="GAF" evidence="3">
    <location>
        <begin position="56"/>
        <end position="151"/>
    </location>
</feature>
<dbReference type="PIRSF" id="PIRSF036625">
    <property type="entry name" value="GAF_ANTAR"/>
    <property type="match status" value="1"/>
</dbReference>
<evidence type="ECO:0000259" key="3">
    <source>
        <dbReference type="Pfam" id="PF13185"/>
    </source>
</evidence>
<dbReference type="Gene3D" id="3.30.450.40">
    <property type="match status" value="1"/>
</dbReference>
<organism evidence="4 5">
    <name type="scientific">Actinoplanes cyaneus</name>
    <dbReference type="NCBI Taxonomy" id="52696"/>
    <lineage>
        <taxon>Bacteria</taxon>
        <taxon>Bacillati</taxon>
        <taxon>Actinomycetota</taxon>
        <taxon>Actinomycetes</taxon>
        <taxon>Micromonosporales</taxon>
        <taxon>Micromonosporaceae</taxon>
        <taxon>Actinoplanes</taxon>
    </lineage>
</organism>
<dbReference type="Proteomes" id="UP000619479">
    <property type="component" value="Unassembled WGS sequence"/>
</dbReference>
<dbReference type="InterPro" id="IPR012074">
    <property type="entry name" value="GAF_ANTAR"/>
</dbReference>
<evidence type="ECO:0000256" key="2">
    <source>
        <dbReference type="ARBA" id="ARBA00023163"/>
    </source>
</evidence>
<keyword evidence="1" id="KW-0805">Transcription regulation</keyword>
<dbReference type="Pfam" id="PF13185">
    <property type="entry name" value="GAF_2"/>
    <property type="match status" value="1"/>
</dbReference>
<keyword evidence="5" id="KW-1185">Reference proteome</keyword>
<sequence>MTSFPEHRAQSGVLMDRLVGLAGTPDDCATIETDLIVVAQVAATRIPAADSASVTGRGRDGYETVAASSDLAVVADKAQYGDDAGPCLQALTTGRPVATPLISATTAWPGLRETARQVGIRASLSIPLFTGSGRTVASLNLYSRRPGALTALSTAICEAYDPQTAHGWDHDGLDDGEREMTAGVIGALALRAMIQQAIRLLAADAPADPGSAYPRLRTRAAETGASLTDAAAQVIEEHQDR</sequence>
<comment type="caution">
    <text evidence="4">The sequence shown here is derived from an EMBL/GenBank/DDBJ whole genome shotgun (WGS) entry which is preliminary data.</text>
</comment>
<accession>A0A919IQT8</accession>
<dbReference type="InterPro" id="IPR029016">
    <property type="entry name" value="GAF-like_dom_sf"/>
</dbReference>
<dbReference type="Gene3D" id="1.10.10.10">
    <property type="entry name" value="Winged helix-like DNA-binding domain superfamily/Winged helix DNA-binding domain"/>
    <property type="match status" value="1"/>
</dbReference>
<dbReference type="EMBL" id="BOMH01000071">
    <property type="protein sequence ID" value="GID70074.1"/>
    <property type="molecule type" value="Genomic_DNA"/>
</dbReference>
<dbReference type="InterPro" id="IPR003018">
    <property type="entry name" value="GAF"/>
</dbReference>
<dbReference type="RefSeq" id="WP_203753395.1">
    <property type="nucleotide sequence ID" value="NZ_BAAAUC010000032.1"/>
</dbReference>
<evidence type="ECO:0000313" key="5">
    <source>
        <dbReference type="Proteomes" id="UP000619479"/>
    </source>
</evidence>
<gene>
    <name evidence="4" type="ORF">Acy02nite_79550</name>
</gene>
<dbReference type="SUPFAM" id="SSF55781">
    <property type="entry name" value="GAF domain-like"/>
    <property type="match status" value="1"/>
</dbReference>
<evidence type="ECO:0000313" key="4">
    <source>
        <dbReference type="EMBL" id="GID70074.1"/>
    </source>
</evidence>
<name>A0A919IQT8_9ACTN</name>